<keyword evidence="3" id="KW-1185">Reference proteome</keyword>
<reference evidence="2" key="2">
    <citation type="submission" date="2021-02" db="EMBL/GenBank/DDBJ databases">
        <authorList>
            <person name="Kimball J.A."/>
            <person name="Haas M.W."/>
            <person name="Macchietto M."/>
            <person name="Kono T."/>
            <person name="Duquette J."/>
            <person name="Shao M."/>
        </authorList>
    </citation>
    <scope>NUCLEOTIDE SEQUENCE</scope>
    <source>
        <tissue evidence="2">Fresh leaf tissue</tissue>
    </source>
</reference>
<accession>A0A8J5TBD8</accession>
<sequence>MLIEAGDVAVSATAKINPFFPPSLPPLRLCGDLGYLSVLLVRRGVYRPPVSLLLIGDVLLLTLSLTLPLYSLYHSLYLKSELLTLLYTVASMYKLSAERTENCLMDC</sequence>
<evidence type="ECO:0000313" key="3">
    <source>
        <dbReference type="Proteomes" id="UP000729402"/>
    </source>
</evidence>
<comment type="caution">
    <text evidence="2">The sequence shown here is derived from an EMBL/GenBank/DDBJ whole genome shotgun (WGS) entry which is preliminary data.</text>
</comment>
<keyword evidence="1" id="KW-0472">Membrane</keyword>
<protein>
    <submittedName>
        <fullName evidence="2">Uncharacterized protein</fullName>
    </submittedName>
</protein>
<feature type="transmembrane region" description="Helical" evidence="1">
    <location>
        <begin position="50"/>
        <end position="70"/>
    </location>
</feature>
<gene>
    <name evidence="2" type="ORF">GUJ93_ZPchr0006g44918</name>
</gene>
<proteinExistence type="predicted"/>
<dbReference type="EMBL" id="JAAALK010000283">
    <property type="protein sequence ID" value="KAG8075204.1"/>
    <property type="molecule type" value="Genomic_DNA"/>
</dbReference>
<keyword evidence="1" id="KW-1133">Transmembrane helix</keyword>
<dbReference type="Proteomes" id="UP000729402">
    <property type="component" value="Unassembled WGS sequence"/>
</dbReference>
<organism evidence="2 3">
    <name type="scientific">Zizania palustris</name>
    <name type="common">Northern wild rice</name>
    <dbReference type="NCBI Taxonomy" id="103762"/>
    <lineage>
        <taxon>Eukaryota</taxon>
        <taxon>Viridiplantae</taxon>
        <taxon>Streptophyta</taxon>
        <taxon>Embryophyta</taxon>
        <taxon>Tracheophyta</taxon>
        <taxon>Spermatophyta</taxon>
        <taxon>Magnoliopsida</taxon>
        <taxon>Liliopsida</taxon>
        <taxon>Poales</taxon>
        <taxon>Poaceae</taxon>
        <taxon>BOP clade</taxon>
        <taxon>Oryzoideae</taxon>
        <taxon>Oryzeae</taxon>
        <taxon>Zizaniinae</taxon>
        <taxon>Zizania</taxon>
    </lineage>
</organism>
<name>A0A8J5TBD8_ZIZPA</name>
<keyword evidence="1" id="KW-0812">Transmembrane</keyword>
<evidence type="ECO:0000313" key="2">
    <source>
        <dbReference type="EMBL" id="KAG8075204.1"/>
    </source>
</evidence>
<reference evidence="2" key="1">
    <citation type="journal article" date="2021" name="bioRxiv">
        <title>Whole Genome Assembly and Annotation of Northern Wild Rice, Zizania palustris L., Supports a Whole Genome Duplication in the Zizania Genus.</title>
        <authorList>
            <person name="Haas M."/>
            <person name="Kono T."/>
            <person name="Macchietto M."/>
            <person name="Millas R."/>
            <person name="McGilp L."/>
            <person name="Shao M."/>
            <person name="Duquette J."/>
            <person name="Hirsch C.N."/>
            <person name="Kimball J."/>
        </authorList>
    </citation>
    <scope>NUCLEOTIDE SEQUENCE</scope>
    <source>
        <tissue evidence="2">Fresh leaf tissue</tissue>
    </source>
</reference>
<evidence type="ECO:0000256" key="1">
    <source>
        <dbReference type="SAM" id="Phobius"/>
    </source>
</evidence>
<dbReference type="AlphaFoldDB" id="A0A8J5TBD8"/>